<evidence type="ECO:0000313" key="4">
    <source>
        <dbReference type="Proteomes" id="UP000572007"/>
    </source>
</evidence>
<feature type="transmembrane region" description="Helical" evidence="2">
    <location>
        <begin position="88"/>
        <end position="110"/>
    </location>
</feature>
<sequence length="230" mass="23776">MGYPQPPNPYQGRPGQPMQPGQPYPGQPMPGQPYPQGQPMQGQPYPQSQPYPQGQPYSQGQPYPQGQPYGAPGGYGQPPRRSGGGGKIVLILGGLVVLVAIAVGAIYMFAGGGGPLGGGGYDTPRAAAQAWVDKEGELEDLVCASDRDEIAKYENQATPTKAPSGGGAPSVTTTLKSVDVASGSKSGTFTTAMSMTILGQSTTSTATYKLVEEDGGWRVCGILNPTIETE</sequence>
<dbReference type="SUPFAM" id="SSF81995">
    <property type="entry name" value="beta-sandwich domain of Sec23/24"/>
    <property type="match status" value="1"/>
</dbReference>
<keyword evidence="2" id="KW-1133">Transmembrane helix</keyword>
<organism evidence="3 4">
    <name type="scientific">Nocardia coubleae</name>
    <dbReference type="NCBI Taxonomy" id="356147"/>
    <lineage>
        <taxon>Bacteria</taxon>
        <taxon>Bacillati</taxon>
        <taxon>Actinomycetota</taxon>
        <taxon>Actinomycetes</taxon>
        <taxon>Mycobacteriales</taxon>
        <taxon>Nocardiaceae</taxon>
        <taxon>Nocardia</taxon>
    </lineage>
</organism>
<dbReference type="RefSeq" id="WP_157104944.1">
    <property type="nucleotide sequence ID" value="NZ_JAAXOM010000004.1"/>
</dbReference>
<keyword evidence="4" id="KW-1185">Reference proteome</keyword>
<keyword evidence="2" id="KW-0812">Transmembrane</keyword>
<dbReference type="AlphaFoldDB" id="A0A846W750"/>
<evidence type="ECO:0008006" key="5">
    <source>
        <dbReference type="Google" id="ProtNLM"/>
    </source>
</evidence>
<evidence type="ECO:0000313" key="3">
    <source>
        <dbReference type="EMBL" id="NKX89041.1"/>
    </source>
</evidence>
<dbReference type="EMBL" id="JAAXOM010000004">
    <property type="protein sequence ID" value="NKX89041.1"/>
    <property type="molecule type" value="Genomic_DNA"/>
</dbReference>
<feature type="compositionally biased region" description="Gly residues" evidence="1">
    <location>
        <begin position="71"/>
        <end position="80"/>
    </location>
</feature>
<feature type="compositionally biased region" description="Low complexity" evidence="1">
    <location>
        <begin position="34"/>
        <end position="70"/>
    </location>
</feature>
<comment type="caution">
    <text evidence="3">The sequence shown here is derived from an EMBL/GenBank/DDBJ whole genome shotgun (WGS) entry which is preliminary data.</text>
</comment>
<gene>
    <name evidence="3" type="ORF">HGA10_17225</name>
</gene>
<feature type="region of interest" description="Disordered" evidence="1">
    <location>
        <begin position="1"/>
        <end position="80"/>
    </location>
</feature>
<protein>
    <recommendedName>
        <fullName evidence="5">DUF4878 domain-containing protein</fullName>
    </recommendedName>
</protein>
<accession>A0A846W750</accession>
<name>A0A846W750_9NOCA</name>
<proteinExistence type="predicted"/>
<evidence type="ECO:0000256" key="1">
    <source>
        <dbReference type="SAM" id="MobiDB-lite"/>
    </source>
</evidence>
<feature type="compositionally biased region" description="Pro residues" evidence="1">
    <location>
        <begin position="20"/>
        <end position="33"/>
    </location>
</feature>
<feature type="compositionally biased region" description="Low complexity" evidence="1">
    <location>
        <begin position="10"/>
        <end position="19"/>
    </location>
</feature>
<evidence type="ECO:0000256" key="2">
    <source>
        <dbReference type="SAM" id="Phobius"/>
    </source>
</evidence>
<reference evidence="3 4" key="1">
    <citation type="submission" date="2020-04" db="EMBL/GenBank/DDBJ databases">
        <title>MicrobeNet Type strains.</title>
        <authorList>
            <person name="Nicholson A.C."/>
        </authorList>
    </citation>
    <scope>NUCLEOTIDE SEQUENCE [LARGE SCALE GENOMIC DNA]</scope>
    <source>
        <strain evidence="3 4">DSM 44960</strain>
    </source>
</reference>
<keyword evidence="2" id="KW-0472">Membrane</keyword>
<dbReference type="Proteomes" id="UP000572007">
    <property type="component" value="Unassembled WGS sequence"/>
</dbReference>